<comment type="similarity">
    <text evidence="1 3">Belongs to the type-B carboxylesterase/lipase family.</text>
</comment>
<dbReference type="InterPro" id="IPR019826">
    <property type="entry name" value="Carboxylesterase_B_AS"/>
</dbReference>
<dbReference type="AlphaFoldDB" id="A0AAV9QK72"/>
<dbReference type="Proteomes" id="UP001345827">
    <property type="component" value="Unassembled WGS sequence"/>
</dbReference>
<gene>
    <name evidence="5" type="ORF">LTR25_001725</name>
</gene>
<dbReference type="InterPro" id="IPR002018">
    <property type="entry name" value="CarbesteraseB"/>
</dbReference>
<evidence type="ECO:0000313" key="5">
    <source>
        <dbReference type="EMBL" id="KAK5544110.1"/>
    </source>
</evidence>
<evidence type="ECO:0000256" key="2">
    <source>
        <dbReference type="ARBA" id="ARBA00022801"/>
    </source>
</evidence>
<name>A0AAV9QK72_9PEZI</name>
<organism evidence="5 6">
    <name type="scientific">Vermiconidia calcicola</name>
    <dbReference type="NCBI Taxonomy" id="1690605"/>
    <lineage>
        <taxon>Eukaryota</taxon>
        <taxon>Fungi</taxon>
        <taxon>Dikarya</taxon>
        <taxon>Ascomycota</taxon>
        <taxon>Pezizomycotina</taxon>
        <taxon>Dothideomycetes</taxon>
        <taxon>Dothideomycetidae</taxon>
        <taxon>Mycosphaerellales</taxon>
        <taxon>Extremaceae</taxon>
        <taxon>Vermiconidia</taxon>
    </lineage>
</organism>
<accession>A0AAV9QK72</accession>
<feature type="domain" description="Carboxylesterase type B" evidence="4">
    <location>
        <begin position="57"/>
        <end position="561"/>
    </location>
</feature>
<dbReference type="InterPro" id="IPR050309">
    <property type="entry name" value="Type-B_Carboxylest/Lipase"/>
</dbReference>
<comment type="caution">
    <text evidence="5">The sequence shown here is derived from an EMBL/GenBank/DDBJ whole genome shotgun (WGS) entry which is preliminary data.</text>
</comment>
<dbReference type="InterPro" id="IPR029058">
    <property type="entry name" value="AB_hydrolase_fold"/>
</dbReference>
<dbReference type="Pfam" id="PF00135">
    <property type="entry name" value="COesterase"/>
    <property type="match status" value="1"/>
</dbReference>
<evidence type="ECO:0000256" key="1">
    <source>
        <dbReference type="ARBA" id="ARBA00005964"/>
    </source>
</evidence>
<dbReference type="PROSITE" id="PS00122">
    <property type="entry name" value="CARBOXYLESTERASE_B_1"/>
    <property type="match status" value="1"/>
</dbReference>
<proteinExistence type="inferred from homology"/>
<dbReference type="Gene3D" id="3.40.50.1820">
    <property type="entry name" value="alpha/beta hydrolase"/>
    <property type="match status" value="1"/>
</dbReference>
<dbReference type="EMBL" id="JAXLQG010000002">
    <property type="protein sequence ID" value="KAK5544110.1"/>
    <property type="molecule type" value="Genomic_DNA"/>
</dbReference>
<evidence type="ECO:0000259" key="4">
    <source>
        <dbReference type="Pfam" id="PF00135"/>
    </source>
</evidence>
<dbReference type="EC" id="3.1.1.-" evidence="3"/>
<dbReference type="PANTHER" id="PTHR11559">
    <property type="entry name" value="CARBOXYLESTERASE"/>
    <property type="match status" value="1"/>
</dbReference>
<dbReference type="PROSITE" id="PS00941">
    <property type="entry name" value="CARBOXYLESTERASE_B_2"/>
    <property type="match status" value="1"/>
</dbReference>
<dbReference type="GO" id="GO:0016787">
    <property type="term" value="F:hydrolase activity"/>
    <property type="evidence" value="ECO:0007669"/>
    <property type="project" value="UniProtKB-KW"/>
</dbReference>
<dbReference type="InterPro" id="IPR019819">
    <property type="entry name" value="Carboxylesterase_B_CS"/>
</dbReference>
<protein>
    <recommendedName>
        <fullName evidence="3">Carboxylic ester hydrolase</fullName>
        <ecNumber evidence="3">3.1.1.-</ecNumber>
    </recommendedName>
</protein>
<evidence type="ECO:0000313" key="6">
    <source>
        <dbReference type="Proteomes" id="UP001345827"/>
    </source>
</evidence>
<reference evidence="5 6" key="1">
    <citation type="submission" date="2023-06" db="EMBL/GenBank/DDBJ databases">
        <title>Black Yeasts Isolated from many extreme environments.</title>
        <authorList>
            <person name="Coleine C."/>
            <person name="Stajich J.E."/>
            <person name="Selbmann L."/>
        </authorList>
    </citation>
    <scope>NUCLEOTIDE SEQUENCE [LARGE SCALE GENOMIC DNA]</scope>
    <source>
        <strain evidence="5 6">CCFEE 5887</strain>
    </source>
</reference>
<keyword evidence="2 3" id="KW-0378">Hydrolase</keyword>
<sequence length="595" mass="64431">MSATTELENPDADNDREIDSSKAHSCFVLKVRYIAMVFQALWAALVAATLAQARTAAPTVSAPAGTFAGNTSIQGLDQFLGIPYANPPTGALRFANPEPFNGSLPKPFNATAYGPGCLQNPLYGLYNGLSEDCLTVNVVRPHNLTASSKLPVLVWIHGGGNENGQSLFYNGTALVQYSVSIDQPVIYVAFNYRLGGFGFMTSPATQARGLSNLGLKDQYLALQWVHKNIGSFGGNSSQVIIFGESAGAWDCWAQLHHAYTLNETNKYFHGMITQSGSPGALAAPFALPPAAGAPAYQDLLSQTNCSAAADSVACLRKAPVDVLSPILTAGSIIQFTLDDDWFSKNLTESLIDYELAPIPIVHGCNLDEGSVFMPDPFSPPNRTDLIDLISPYLNNSETLAARIVSVYENTSAPELGKGINADPSANHSYWTAVGLYSDVWMHLGRRALLRKASAHVPTWGYSFDQQPPLSQMNLSYEYPGLPASYARRVAVQHGAELSYVFGEATSLDNRTQGDVAVSTTMMRSWISFAYTLDPNPADGEDVPYWPHYNDTEEGVVMVFQHQGGQVIAPSKDTMRQKVYDAWNSARETLGLVPIY</sequence>
<evidence type="ECO:0000256" key="3">
    <source>
        <dbReference type="RuleBase" id="RU361235"/>
    </source>
</evidence>
<keyword evidence="6" id="KW-1185">Reference proteome</keyword>
<dbReference type="SUPFAM" id="SSF53474">
    <property type="entry name" value="alpha/beta-Hydrolases"/>
    <property type="match status" value="1"/>
</dbReference>